<dbReference type="AlphaFoldDB" id="A0A0K1P6P2"/>
<dbReference type="PATRIC" id="fig|216946.3.peg.651"/>
<accession>A0A0K1P6P2</accession>
<dbReference type="SUPFAM" id="SSF53098">
    <property type="entry name" value="Ribonuclease H-like"/>
    <property type="match status" value="1"/>
</dbReference>
<dbReference type="GO" id="GO:0003676">
    <property type="term" value="F:nucleic acid binding"/>
    <property type="evidence" value="ECO:0007669"/>
    <property type="project" value="InterPro"/>
</dbReference>
<protein>
    <recommendedName>
        <fullName evidence="3">Transposase</fullName>
    </recommendedName>
</protein>
<organism evidence="1 2">
    <name type="scientific">Spiroplasma turonicum</name>
    <dbReference type="NCBI Taxonomy" id="216946"/>
    <lineage>
        <taxon>Bacteria</taxon>
        <taxon>Bacillati</taxon>
        <taxon>Mycoplasmatota</taxon>
        <taxon>Mollicutes</taxon>
        <taxon>Entomoplasmatales</taxon>
        <taxon>Spiroplasmataceae</taxon>
        <taxon>Spiroplasma</taxon>
    </lineage>
</organism>
<name>A0A0K1P6P2_9MOLU</name>
<evidence type="ECO:0000313" key="2">
    <source>
        <dbReference type="Proteomes" id="UP000067243"/>
    </source>
</evidence>
<evidence type="ECO:0000313" key="1">
    <source>
        <dbReference type="EMBL" id="AKU79879.1"/>
    </source>
</evidence>
<sequence length="83" mass="10026">MMGFCKANKIQQSMTDAYASWQKAMVETFFNNIKQNYFKGYKFLNKTEFLSWMKNCIWNYSNNRIINKLKITPIEMYKSNLLK</sequence>
<dbReference type="InterPro" id="IPR036397">
    <property type="entry name" value="RNaseH_sf"/>
</dbReference>
<dbReference type="OrthoDB" id="9775203at2"/>
<evidence type="ECO:0008006" key="3">
    <source>
        <dbReference type="Google" id="ProtNLM"/>
    </source>
</evidence>
<dbReference type="KEGG" id="stur:STURON_00633"/>
<dbReference type="Gene3D" id="3.30.420.10">
    <property type="entry name" value="Ribonuclease H-like superfamily/Ribonuclease H"/>
    <property type="match status" value="1"/>
</dbReference>
<dbReference type="Proteomes" id="UP000067243">
    <property type="component" value="Chromosome"/>
</dbReference>
<gene>
    <name evidence="1" type="ORF">STURON_00633</name>
</gene>
<dbReference type="InterPro" id="IPR012337">
    <property type="entry name" value="RNaseH-like_sf"/>
</dbReference>
<dbReference type="EMBL" id="CP012328">
    <property type="protein sequence ID" value="AKU79879.1"/>
    <property type="molecule type" value="Genomic_DNA"/>
</dbReference>
<keyword evidence="2" id="KW-1185">Reference proteome</keyword>
<reference evidence="1 2" key="1">
    <citation type="journal article" date="2015" name="Genome Announc.">
        <title>Complete Genome Sequence of Spiroplasma turonicum Strain Tab4cT, a Parasite of a Horse Fly, Haematopota sp. (Diptera: Tabanidae).</title>
        <authorList>
            <person name="Davis R.E."/>
            <person name="Shao J."/>
            <person name="Zhao Y."/>
            <person name="Gasparich G.E."/>
            <person name="Gaynor B.J."/>
            <person name="Donofrio N."/>
        </authorList>
    </citation>
    <scope>NUCLEOTIDE SEQUENCE [LARGE SCALE GENOMIC DNA]</scope>
    <source>
        <strain evidence="1 2">Tab4c</strain>
    </source>
</reference>
<dbReference type="RefSeq" id="WP_075048463.1">
    <property type="nucleotide sequence ID" value="NZ_CP012328.1"/>
</dbReference>
<proteinExistence type="predicted"/>